<name>A0A9J6GJX9_HAELO</name>
<dbReference type="OrthoDB" id="6498951at2759"/>
<reference evidence="2 3" key="1">
    <citation type="journal article" date="2020" name="Cell">
        <title>Large-Scale Comparative Analyses of Tick Genomes Elucidate Their Genetic Diversity and Vector Capacities.</title>
        <authorList>
            <consortium name="Tick Genome and Microbiome Consortium (TIGMIC)"/>
            <person name="Jia N."/>
            <person name="Wang J."/>
            <person name="Shi W."/>
            <person name="Du L."/>
            <person name="Sun Y."/>
            <person name="Zhan W."/>
            <person name="Jiang J.F."/>
            <person name="Wang Q."/>
            <person name="Zhang B."/>
            <person name="Ji P."/>
            <person name="Bell-Sakyi L."/>
            <person name="Cui X.M."/>
            <person name="Yuan T.T."/>
            <person name="Jiang B.G."/>
            <person name="Yang W.F."/>
            <person name="Lam T.T."/>
            <person name="Chang Q.C."/>
            <person name="Ding S.J."/>
            <person name="Wang X.J."/>
            <person name="Zhu J.G."/>
            <person name="Ruan X.D."/>
            <person name="Zhao L."/>
            <person name="Wei J.T."/>
            <person name="Ye R.Z."/>
            <person name="Que T.C."/>
            <person name="Du C.H."/>
            <person name="Zhou Y.H."/>
            <person name="Cheng J.X."/>
            <person name="Dai P.F."/>
            <person name="Guo W.B."/>
            <person name="Han X.H."/>
            <person name="Huang E.J."/>
            <person name="Li L.F."/>
            <person name="Wei W."/>
            <person name="Gao Y.C."/>
            <person name="Liu J.Z."/>
            <person name="Shao H.Z."/>
            <person name="Wang X."/>
            <person name="Wang C.C."/>
            <person name="Yang T.C."/>
            <person name="Huo Q.B."/>
            <person name="Li W."/>
            <person name="Chen H.Y."/>
            <person name="Chen S.E."/>
            <person name="Zhou L.G."/>
            <person name="Ni X.B."/>
            <person name="Tian J.H."/>
            <person name="Sheng Y."/>
            <person name="Liu T."/>
            <person name="Pan Y.S."/>
            <person name="Xia L.Y."/>
            <person name="Li J."/>
            <person name="Zhao F."/>
            <person name="Cao W.C."/>
        </authorList>
    </citation>
    <scope>NUCLEOTIDE SEQUENCE [LARGE SCALE GENOMIC DNA]</scope>
    <source>
        <strain evidence="2">HaeL-2018</strain>
    </source>
</reference>
<dbReference type="Proteomes" id="UP000821853">
    <property type="component" value="Chromosome 5"/>
</dbReference>
<keyword evidence="3" id="KW-1185">Reference proteome</keyword>
<evidence type="ECO:0000256" key="1">
    <source>
        <dbReference type="SAM" id="MobiDB-lite"/>
    </source>
</evidence>
<dbReference type="EMBL" id="JABSTR010000007">
    <property type="protein sequence ID" value="KAH9375145.1"/>
    <property type="molecule type" value="Genomic_DNA"/>
</dbReference>
<accession>A0A9J6GJX9</accession>
<gene>
    <name evidence="2" type="ORF">HPB48_022813</name>
</gene>
<evidence type="ECO:0000313" key="3">
    <source>
        <dbReference type="Proteomes" id="UP000821853"/>
    </source>
</evidence>
<dbReference type="VEuPathDB" id="VectorBase:HLOH_044373"/>
<sequence>MKLKLQHNHTVEIAEAVRLPRRSAGTRALFHSYFTEGTSPAEAIGLHEGNPNGSRGCGRHRATGQWGCQPNKKGSIPSPQGLSCVEVTRGASCTSSQAFGDTPSNQQKRKILDLLLTQKFEVNYSWLGQKGKRKLPALNVADVVYS</sequence>
<proteinExistence type="predicted"/>
<comment type="caution">
    <text evidence="2">The sequence shown here is derived from an EMBL/GenBank/DDBJ whole genome shotgun (WGS) entry which is preliminary data.</text>
</comment>
<protein>
    <submittedName>
        <fullName evidence="2">Uncharacterized protein</fullName>
    </submittedName>
</protein>
<evidence type="ECO:0000313" key="2">
    <source>
        <dbReference type="EMBL" id="KAH9375145.1"/>
    </source>
</evidence>
<organism evidence="2 3">
    <name type="scientific">Haemaphysalis longicornis</name>
    <name type="common">Bush tick</name>
    <dbReference type="NCBI Taxonomy" id="44386"/>
    <lineage>
        <taxon>Eukaryota</taxon>
        <taxon>Metazoa</taxon>
        <taxon>Ecdysozoa</taxon>
        <taxon>Arthropoda</taxon>
        <taxon>Chelicerata</taxon>
        <taxon>Arachnida</taxon>
        <taxon>Acari</taxon>
        <taxon>Parasitiformes</taxon>
        <taxon>Ixodida</taxon>
        <taxon>Ixodoidea</taxon>
        <taxon>Ixodidae</taxon>
        <taxon>Haemaphysalinae</taxon>
        <taxon>Haemaphysalis</taxon>
    </lineage>
</organism>
<dbReference type="AlphaFoldDB" id="A0A9J6GJX9"/>
<feature type="region of interest" description="Disordered" evidence="1">
    <location>
        <begin position="49"/>
        <end position="80"/>
    </location>
</feature>